<evidence type="ECO:0000313" key="1">
    <source>
        <dbReference type="EMBL" id="DAD55475.1"/>
    </source>
</evidence>
<proteinExistence type="predicted"/>
<accession>A0A8D9PDX1</accession>
<sequence length="97" mass="12247">MNYLQYYKCEYIDIYMLSYFQNHHKYIYSLYNIHSKGNYNSCREVRLNPLVYCFQYRTQMPSLVHRQNNISCCQLHKMYRITMSQEYKHLLFHLFRY</sequence>
<organism evidence="1">
    <name type="scientific">Myoviridae sp. ctjz83</name>
    <dbReference type="NCBI Taxonomy" id="2826083"/>
    <lineage>
        <taxon>Viruses</taxon>
        <taxon>Duplodnaviria</taxon>
        <taxon>Heunggongvirae</taxon>
        <taxon>Uroviricota</taxon>
        <taxon>Caudoviricetes</taxon>
    </lineage>
</organism>
<reference evidence="1" key="1">
    <citation type="journal article" date="2021" name="Proc. Natl. Acad. Sci. U.S.A.">
        <title>A Catalog of Tens of Thousands of Viruses from Human Metagenomes Reveals Hidden Associations with Chronic Diseases.</title>
        <authorList>
            <person name="Tisza M.J."/>
            <person name="Buck C.B."/>
        </authorList>
    </citation>
    <scope>NUCLEOTIDE SEQUENCE</scope>
    <source>
        <strain evidence="1">Ctjz83</strain>
    </source>
</reference>
<protein>
    <submittedName>
        <fullName evidence="1">Uncharacterized protein</fullName>
    </submittedName>
</protein>
<dbReference type="EMBL" id="BK014725">
    <property type="protein sequence ID" value="DAD55475.1"/>
    <property type="molecule type" value="Genomic_DNA"/>
</dbReference>
<name>A0A8D9PDX1_9CAUD</name>